<evidence type="ECO:0000256" key="1">
    <source>
        <dbReference type="SAM" id="Phobius"/>
    </source>
</evidence>
<feature type="transmembrane region" description="Helical" evidence="1">
    <location>
        <begin position="12"/>
        <end position="33"/>
    </location>
</feature>
<dbReference type="AlphaFoldDB" id="A0A562QHQ8"/>
<keyword evidence="1" id="KW-0472">Membrane</keyword>
<keyword evidence="3" id="KW-1185">Reference proteome</keyword>
<feature type="transmembrane region" description="Helical" evidence="1">
    <location>
        <begin position="45"/>
        <end position="62"/>
    </location>
</feature>
<keyword evidence="1" id="KW-1133">Transmembrane helix</keyword>
<dbReference type="Proteomes" id="UP000316905">
    <property type="component" value="Unassembled WGS sequence"/>
</dbReference>
<organism evidence="2 3">
    <name type="scientific">Pseudomonas duriflava</name>
    <dbReference type="NCBI Taxonomy" id="459528"/>
    <lineage>
        <taxon>Bacteria</taxon>
        <taxon>Pseudomonadati</taxon>
        <taxon>Pseudomonadota</taxon>
        <taxon>Gammaproteobacteria</taxon>
        <taxon>Pseudomonadales</taxon>
        <taxon>Pseudomonadaceae</taxon>
        <taxon>Pseudomonas</taxon>
    </lineage>
</organism>
<evidence type="ECO:0000313" key="3">
    <source>
        <dbReference type="Proteomes" id="UP000316905"/>
    </source>
</evidence>
<sequence>MSKPPFKLHPLTILGLVLFIGGIIGVVTSLIPLLGPTAPPEPGQLTRLVVSAAVQFTGYVLLNRNRFRNRKNTKR</sequence>
<gene>
    <name evidence="2" type="ORF">IQ22_01663</name>
</gene>
<accession>A0A562QHQ8</accession>
<dbReference type="RefSeq" id="WP_145140644.1">
    <property type="nucleotide sequence ID" value="NZ_VLKY01000004.1"/>
</dbReference>
<dbReference type="EMBL" id="VLKY01000004">
    <property type="protein sequence ID" value="TWI55730.1"/>
    <property type="molecule type" value="Genomic_DNA"/>
</dbReference>
<name>A0A562QHQ8_9PSED</name>
<evidence type="ECO:0000313" key="2">
    <source>
        <dbReference type="EMBL" id="TWI55730.1"/>
    </source>
</evidence>
<reference evidence="2 3" key="1">
    <citation type="journal article" date="2015" name="Stand. Genomic Sci.">
        <title>Genomic Encyclopedia of Bacterial and Archaeal Type Strains, Phase III: the genomes of soil and plant-associated and newly described type strains.</title>
        <authorList>
            <person name="Whitman W.B."/>
            <person name="Woyke T."/>
            <person name="Klenk H.P."/>
            <person name="Zhou Y."/>
            <person name="Lilburn T.G."/>
            <person name="Beck B.J."/>
            <person name="De Vos P."/>
            <person name="Vandamme P."/>
            <person name="Eisen J.A."/>
            <person name="Garrity G."/>
            <person name="Hugenholtz P."/>
            <person name="Kyrpides N.C."/>
        </authorList>
    </citation>
    <scope>NUCLEOTIDE SEQUENCE [LARGE SCALE GENOMIC DNA]</scope>
    <source>
        <strain evidence="2 3">CGMCC 1.6858</strain>
    </source>
</reference>
<comment type="caution">
    <text evidence="2">The sequence shown here is derived from an EMBL/GenBank/DDBJ whole genome shotgun (WGS) entry which is preliminary data.</text>
</comment>
<keyword evidence="1" id="KW-0812">Transmembrane</keyword>
<proteinExistence type="predicted"/>
<protein>
    <submittedName>
        <fullName evidence="2">Uncharacterized protein</fullName>
    </submittedName>
</protein>